<dbReference type="GO" id="GO:0016020">
    <property type="term" value="C:membrane"/>
    <property type="evidence" value="ECO:0007669"/>
    <property type="project" value="InterPro"/>
</dbReference>
<proteinExistence type="predicted"/>
<dbReference type="PANTHER" id="PTHR32089">
    <property type="entry name" value="METHYL-ACCEPTING CHEMOTAXIS PROTEIN MCPB"/>
    <property type="match status" value="1"/>
</dbReference>
<dbReference type="SUPFAM" id="SSF58104">
    <property type="entry name" value="Methyl-accepting chemotaxis protein (MCP) signaling domain"/>
    <property type="match status" value="1"/>
</dbReference>
<gene>
    <name evidence="5" type="ORF">N869_06770</name>
</gene>
<comment type="caution">
    <text evidence="5">The sequence shown here is derived from an EMBL/GenBank/DDBJ whole genome shotgun (WGS) entry which is preliminary data.</text>
</comment>
<dbReference type="InterPro" id="IPR004089">
    <property type="entry name" value="MCPsignal_dom"/>
</dbReference>
<keyword evidence="6" id="KW-1185">Reference proteome</keyword>
<organism evidence="5 6">
    <name type="scientific">Cellulomonas bogoriensis 69B4 = DSM 16987</name>
    <dbReference type="NCBI Taxonomy" id="1386082"/>
    <lineage>
        <taxon>Bacteria</taxon>
        <taxon>Bacillati</taxon>
        <taxon>Actinomycetota</taxon>
        <taxon>Actinomycetes</taxon>
        <taxon>Micrococcales</taxon>
        <taxon>Cellulomonadaceae</taxon>
        <taxon>Cellulomonas</taxon>
    </lineage>
</organism>
<evidence type="ECO:0000256" key="3">
    <source>
        <dbReference type="SAM" id="MobiDB-lite"/>
    </source>
</evidence>
<dbReference type="AlphaFoldDB" id="A0A0A0BJI0"/>
<accession>A0A0A0BJI0</accession>
<evidence type="ECO:0000313" key="5">
    <source>
        <dbReference type="EMBL" id="KGM08668.1"/>
    </source>
</evidence>
<evidence type="ECO:0000256" key="1">
    <source>
        <dbReference type="ARBA" id="ARBA00023224"/>
    </source>
</evidence>
<name>A0A0A0BJI0_9CELL</name>
<dbReference type="PROSITE" id="PS50111">
    <property type="entry name" value="CHEMOTAXIS_TRANSDUC_2"/>
    <property type="match status" value="1"/>
</dbReference>
<dbReference type="Gene3D" id="1.10.287.950">
    <property type="entry name" value="Methyl-accepting chemotaxis protein"/>
    <property type="match status" value="1"/>
</dbReference>
<feature type="region of interest" description="Disordered" evidence="3">
    <location>
        <begin position="1"/>
        <end position="20"/>
    </location>
</feature>
<dbReference type="GO" id="GO:0007165">
    <property type="term" value="P:signal transduction"/>
    <property type="evidence" value="ECO:0007669"/>
    <property type="project" value="UniProtKB-KW"/>
</dbReference>
<evidence type="ECO:0000259" key="4">
    <source>
        <dbReference type="PROSITE" id="PS50111"/>
    </source>
</evidence>
<dbReference type="PANTHER" id="PTHR32089:SF112">
    <property type="entry name" value="LYSOZYME-LIKE PROTEIN-RELATED"/>
    <property type="match status" value="1"/>
</dbReference>
<evidence type="ECO:0000256" key="2">
    <source>
        <dbReference type="PROSITE-ProRule" id="PRU00284"/>
    </source>
</evidence>
<evidence type="ECO:0000313" key="6">
    <source>
        <dbReference type="Proteomes" id="UP000054314"/>
    </source>
</evidence>
<dbReference type="Proteomes" id="UP000054314">
    <property type="component" value="Unassembled WGS sequence"/>
</dbReference>
<sequence>MRFNRRTDAAGQDHPGADGVRVPRAVVGEVLAHNDELGHAAAELTGSVEQMATTTRASAQAAEDACSATTRVEHGAGSVASAVSQMAAAMREVASSAAEATGVTAEATAVTREVRASVERLTSSTAQIDGVVSTVTGISDQTRMLALNATIEAARAGAAGKGFAVVA</sequence>
<dbReference type="EMBL" id="AXCZ01000270">
    <property type="protein sequence ID" value="KGM08668.1"/>
    <property type="molecule type" value="Genomic_DNA"/>
</dbReference>
<keyword evidence="1 2" id="KW-0807">Transducer</keyword>
<feature type="non-terminal residue" evidence="5">
    <location>
        <position position="167"/>
    </location>
</feature>
<dbReference type="Pfam" id="PF00015">
    <property type="entry name" value="MCPsignal"/>
    <property type="match status" value="1"/>
</dbReference>
<protein>
    <recommendedName>
        <fullName evidence="4">Methyl-accepting transducer domain-containing protein</fullName>
    </recommendedName>
</protein>
<reference evidence="5 6" key="1">
    <citation type="submission" date="2013-08" db="EMBL/GenBank/DDBJ databases">
        <title>Genome sequencing of Cellulomonas bogoriensis 69B4.</title>
        <authorList>
            <person name="Chen F."/>
            <person name="Li Y."/>
            <person name="Wang G."/>
        </authorList>
    </citation>
    <scope>NUCLEOTIDE SEQUENCE [LARGE SCALE GENOMIC DNA]</scope>
    <source>
        <strain evidence="5 6">69B4</strain>
    </source>
</reference>
<feature type="domain" description="Methyl-accepting transducer" evidence="4">
    <location>
        <begin position="33"/>
        <end position="167"/>
    </location>
</feature>
<dbReference type="RefSeq" id="WP_269545893.1">
    <property type="nucleotide sequence ID" value="NZ_AXCZ01000270.1"/>
</dbReference>